<feature type="region of interest" description="Disordered" evidence="1">
    <location>
        <begin position="102"/>
        <end position="123"/>
    </location>
</feature>
<keyword evidence="2" id="KW-1133">Transmembrane helix</keyword>
<dbReference type="InterPro" id="IPR039751">
    <property type="entry name" value="HERPUD1/2"/>
</dbReference>
<evidence type="ECO:0000313" key="4">
    <source>
        <dbReference type="Proteomes" id="UP001527925"/>
    </source>
</evidence>
<dbReference type="EMBL" id="JADGIZ020000102">
    <property type="protein sequence ID" value="KAL2911541.1"/>
    <property type="molecule type" value="Genomic_DNA"/>
</dbReference>
<feature type="compositionally biased region" description="Pro residues" evidence="1">
    <location>
        <begin position="221"/>
        <end position="233"/>
    </location>
</feature>
<dbReference type="PANTHER" id="PTHR12943">
    <property type="entry name" value="HOMOCYSTEINE-RESPONSIVE ENDOPLASMIC RETICULUM-RESIDENT UNIQUITIN-LIKE DOMAIN HERPUD PROTEIN FAMILY MEMBER"/>
    <property type="match status" value="1"/>
</dbReference>
<feature type="region of interest" description="Disordered" evidence="1">
    <location>
        <begin position="205"/>
        <end position="238"/>
    </location>
</feature>
<dbReference type="PANTHER" id="PTHR12943:SF27">
    <property type="entry name" value="HOMOCYSTEINE-INDUCED ENDOPLASMIC RETICULUM PROTEIN, ISOFORM A"/>
    <property type="match status" value="1"/>
</dbReference>
<sequence>MAAAAAAAAAAAEAAATRSRCGTPSAPGALSLALPRAADTAQLKRALAAAHPLRPPPAAQRIVYAGRLLPDAARLCDALRPGDDDPVVHMVLRFDPPAAHAHAPATAAAAPPPTPAMQPLAAAPPAPAPLQPVLPVALPVAPGVHVVSINGMLYAMHVPAAPAALPHAAAAVPPWHAPVAAAPAPDPALHIAALAAHVPQPVLPQQPAQIPQQAQPVQPAQQPPQPQPQPQPQQPQQGAVGRLLAGIGGLGGALFGLLFLEDDGDAAAEPARPAAQENPVADAAMLLLKLVIIVLFFSQNASFERKLFLWGTAAIVFCLHVAAEPAAAIAANIVGRINALAQLVPANAAAAPPDAAPPNAAPDDAPAPADGPVPDPAPQGDGIPAIAPAIADPSLPMQALQILVSFFVSTVPGFEEPHAPAM</sequence>
<feature type="transmembrane region" description="Helical" evidence="2">
    <location>
        <begin position="280"/>
        <end position="301"/>
    </location>
</feature>
<protein>
    <recommendedName>
        <fullName evidence="5">Ubiquitin-like domain-containing protein</fullName>
    </recommendedName>
</protein>
<feature type="region of interest" description="Disordered" evidence="1">
    <location>
        <begin position="351"/>
        <end position="378"/>
    </location>
</feature>
<comment type="caution">
    <text evidence="3">The sequence shown here is derived from an EMBL/GenBank/DDBJ whole genome shotgun (WGS) entry which is preliminary data.</text>
</comment>
<feature type="transmembrane region" description="Helical" evidence="2">
    <location>
        <begin position="307"/>
        <end position="334"/>
    </location>
</feature>
<feature type="compositionally biased region" description="Low complexity" evidence="1">
    <location>
        <begin position="205"/>
        <end position="220"/>
    </location>
</feature>
<evidence type="ECO:0000313" key="3">
    <source>
        <dbReference type="EMBL" id="KAL2911541.1"/>
    </source>
</evidence>
<dbReference type="InterPro" id="IPR029071">
    <property type="entry name" value="Ubiquitin-like_domsf"/>
</dbReference>
<reference evidence="3 4" key="1">
    <citation type="submission" date="2023-09" db="EMBL/GenBank/DDBJ databases">
        <title>Pangenome analysis of Batrachochytrium dendrobatidis and related Chytrids.</title>
        <authorList>
            <person name="Yacoub M.N."/>
            <person name="Stajich J.E."/>
            <person name="James T.Y."/>
        </authorList>
    </citation>
    <scope>NUCLEOTIDE SEQUENCE [LARGE SCALE GENOMIC DNA]</scope>
    <source>
        <strain evidence="3 4">JEL0888</strain>
    </source>
</reference>
<dbReference type="Gene3D" id="3.10.20.90">
    <property type="entry name" value="Phosphatidylinositol 3-kinase Catalytic Subunit, Chain A, domain 1"/>
    <property type="match status" value="1"/>
</dbReference>
<proteinExistence type="predicted"/>
<keyword evidence="2" id="KW-0812">Transmembrane</keyword>
<feature type="compositionally biased region" description="Pro residues" evidence="1">
    <location>
        <begin position="110"/>
        <end position="123"/>
    </location>
</feature>
<evidence type="ECO:0000256" key="1">
    <source>
        <dbReference type="SAM" id="MobiDB-lite"/>
    </source>
</evidence>
<keyword evidence="2" id="KW-0472">Membrane</keyword>
<keyword evidence="4" id="KW-1185">Reference proteome</keyword>
<feature type="transmembrane region" description="Helical" evidence="2">
    <location>
        <begin position="239"/>
        <end position="260"/>
    </location>
</feature>
<evidence type="ECO:0000256" key="2">
    <source>
        <dbReference type="SAM" id="Phobius"/>
    </source>
</evidence>
<evidence type="ECO:0008006" key="5">
    <source>
        <dbReference type="Google" id="ProtNLM"/>
    </source>
</evidence>
<gene>
    <name evidence="3" type="ORF">HK105_208985</name>
</gene>
<name>A0ABR4MWA9_9FUNG</name>
<dbReference type="SUPFAM" id="SSF54236">
    <property type="entry name" value="Ubiquitin-like"/>
    <property type="match status" value="1"/>
</dbReference>
<dbReference type="Proteomes" id="UP001527925">
    <property type="component" value="Unassembled WGS sequence"/>
</dbReference>
<accession>A0ABR4MWA9</accession>
<organism evidence="3 4">
    <name type="scientific">Polyrhizophydium stewartii</name>
    <dbReference type="NCBI Taxonomy" id="2732419"/>
    <lineage>
        <taxon>Eukaryota</taxon>
        <taxon>Fungi</taxon>
        <taxon>Fungi incertae sedis</taxon>
        <taxon>Chytridiomycota</taxon>
        <taxon>Chytridiomycota incertae sedis</taxon>
        <taxon>Chytridiomycetes</taxon>
        <taxon>Rhizophydiales</taxon>
        <taxon>Rhizophydiales incertae sedis</taxon>
        <taxon>Polyrhizophydium</taxon>
    </lineage>
</organism>